<feature type="compositionally biased region" description="Polar residues" evidence="7">
    <location>
        <begin position="804"/>
        <end position="820"/>
    </location>
</feature>
<dbReference type="GO" id="GO:0005634">
    <property type="term" value="C:nucleus"/>
    <property type="evidence" value="ECO:0007669"/>
    <property type="project" value="UniProtKB-SubCell"/>
</dbReference>
<dbReference type="GO" id="GO:0006357">
    <property type="term" value="P:regulation of transcription by RNA polymerase II"/>
    <property type="evidence" value="ECO:0007669"/>
    <property type="project" value="TreeGrafter"/>
</dbReference>
<dbReference type="Gene3D" id="1.10.150.60">
    <property type="entry name" value="ARID DNA-binding domain"/>
    <property type="match status" value="1"/>
</dbReference>
<organism evidence="9 10">
    <name type="scientific">Scomber scombrus</name>
    <name type="common">Atlantic mackerel</name>
    <name type="synonym">Scomber vernalis</name>
    <dbReference type="NCBI Taxonomy" id="13677"/>
    <lineage>
        <taxon>Eukaryota</taxon>
        <taxon>Metazoa</taxon>
        <taxon>Chordata</taxon>
        <taxon>Craniata</taxon>
        <taxon>Vertebrata</taxon>
        <taxon>Euteleostomi</taxon>
        <taxon>Actinopterygii</taxon>
        <taxon>Neopterygii</taxon>
        <taxon>Teleostei</taxon>
        <taxon>Neoteleostei</taxon>
        <taxon>Acanthomorphata</taxon>
        <taxon>Pelagiaria</taxon>
        <taxon>Scombriformes</taxon>
        <taxon>Scombridae</taxon>
        <taxon>Scomber</taxon>
    </lineage>
</organism>
<dbReference type="CDD" id="cd16869">
    <property type="entry name" value="ARID_ARID5"/>
    <property type="match status" value="1"/>
</dbReference>
<evidence type="ECO:0000313" key="10">
    <source>
        <dbReference type="Proteomes" id="UP001314229"/>
    </source>
</evidence>
<evidence type="ECO:0000256" key="2">
    <source>
        <dbReference type="ARBA" id="ARBA00023015"/>
    </source>
</evidence>
<dbReference type="Proteomes" id="UP001314229">
    <property type="component" value="Unassembled WGS sequence"/>
</dbReference>
<dbReference type="SMART" id="SM01014">
    <property type="entry name" value="ARID"/>
    <property type="match status" value="1"/>
</dbReference>
<evidence type="ECO:0000256" key="6">
    <source>
        <dbReference type="ARBA" id="ARBA00023242"/>
    </source>
</evidence>
<evidence type="ECO:0000256" key="3">
    <source>
        <dbReference type="ARBA" id="ARBA00023125"/>
    </source>
</evidence>
<evidence type="ECO:0000256" key="1">
    <source>
        <dbReference type="ARBA" id="ARBA00004123"/>
    </source>
</evidence>
<dbReference type="InterPro" id="IPR036431">
    <property type="entry name" value="ARID_dom_sf"/>
</dbReference>
<proteinExistence type="predicted"/>
<dbReference type="FunFam" id="1.10.150.60:FF:000004">
    <property type="entry name" value="AT-rich interactive domain-containing protein 5B"/>
    <property type="match status" value="1"/>
</dbReference>
<evidence type="ECO:0000313" key="9">
    <source>
        <dbReference type="EMBL" id="CAK6966784.1"/>
    </source>
</evidence>
<feature type="region of interest" description="Disordered" evidence="7">
    <location>
        <begin position="430"/>
        <end position="530"/>
    </location>
</feature>
<feature type="compositionally biased region" description="Low complexity" evidence="7">
    <location>
        <begin position="305"/>
        <end position="314"/>
    </location>
</feature>
<comment type="subcellular location">
    <subcellularLocation>
        <location evidence="1">Nucleus</location>
    </subcellularLocation>
</comment>
<dbReference type="InterPro" id="IPR001606">
    <property type="entry name" value="ARID_dom"/>
</dbReference>
<dbReference type="PROSITE" id="PS51011">
    <property type="entry name" value="ARID"/>
    <property type="match status" value="1"/>
</dbReference>
<reference evidence="9 10" key="1">
    <citation type="submission" date="2024-01" db="EMBL/GenBank/DDBJ databases">
        <authorList>
            <person name="Alioto T."/>
            <person name="Alioto T."/>
            <person name="Gomez Garrido J."/>
        </authorList>
    </citation>
    <scope>NUCLEOTIDE SEQUENCE [LARGE SCALE GENOMIC DNA]</scope>
</reference>
<dbReference type="Pfam" id="PF01388">
    <property type="entry name" value="ARID"/>
    <property type="match status" value="1"/>
</dbReference>
<keyword evidence="3" id="KW-0238">DNA-binding</keyword>
<feature type="compositionally biased region" description="Low complexity" evidence="7">
    <location>
        <begin position="444"/>
        <end position="456"/>
    </location>
</feature>
<feature type="domain" description="ARID" evidence="8">
    <location>
        <begin position="335"/>
        <end position="427"/>
    </location>
</feature>
<dbReference type="EMBL" id="CAWUFR010000096">
    <property type="protein sequence ID" value="CAK6966784.1"/>
    <property type="molecule type" value="Genomic_DNA"/>
</dbReference>
<evidence type="ECO:0000259" key="8">
    <source>
        <dbReference type="PROSITE" id="PS51011"/>
    </source>
</evidence>
<feature type="region of interest" description="Disordered" evidence="7">
    <location>
        <begin position="243"/>
        <end position="331"/>
    </location>
</feature>
<keyword evidence="4" id="KW-0010">Activator</keyword>
<accession>A0AAV1P8N3</accession>
<dbReference type="GO" id="GO:0000976">
    <property type="term" value="F:transcription cis-regulatory region binding"/>
    <property type="evidence" value="ECO:0007669"/>
    <property type="project" value="TreeGrafter"/>
</dbReference>
<dbReference type="PANTHER" id="PTHR13964:SF37">
    <property type="entry name" value="AT-RICH INTERACTIVE DOMAIN-CONTAINING PROTEIN 5B"/>
    <property type="match status" value="1"/>
</dbReference>
<feature type="region of interest" description="Disordered" evidence="7">
    <location>
        <begin position="796"/>
        <end position="830"/>
    </location>
</feature>
<evidence type="ECO:0000256" key="7">
    <source>
        <dbReference type="SAM" id="MobiDB-lite"/>
    </source>
</evidence>
<feature type="region of interest" description="Disordered" evidence="7">
    <location>
        <begin position="700"/>
        <end position="726"/>
    </location>
</feature>
<evidence type="ECO:0000256" key="4">
    <source>
        <dbReference type="ARBA" id="ARBA00023159"/>
    </source>
</evidence>
<feature type="compositionally biased region" description="Polar residues" evidence="7">
    <location>
        <begin position="594"/>
        <end position="615"/>
    </location>
</feature>
<dbReference type="InterPro" id="IPR043151">
    <property type="entry name" value="BAH_sf"/>
</dbReference>
<dbReference type="InterPro" id="IPR051232">
    <property type="entry name" value="ARID/SWI1_ChromRemod"/>
</dbReference>
<comment type="caution">
    <text evidence="9">The sequence shown here is derived from an EMBL/GenBank/DDBJ whole genome shotgun (WGS) entry which is preliminary data.</text>
</comment>
<gene>
    <name evidence="9" type="ORF">FSCOSCO3_A020134</name>
</gene>
<dbReference type="AlphaFoldDB" id="A0AAV1P8N3"/>
<feature type="region of interest" description="Disordered" evidence="7">
    <location>
        <begin position="583"/>
        <end position="615"/>
    </location>
</feature>
<keyword evidence="10" id="KW-1185">Reference proteome</keyword>
<dbReference type="PANTHER" id="PTHR13964">
    <property type="entry name" value="RBP-RELATED"/>
    <property type="match status" value="1"/>
</dbReference>
<feature type="region of interest" description="Disordered" evidence="7">
    <location>
        <begin position="950"/>
        <end position="973"/>
    </location>
</feature>
<dbReference type="SUPFAM" id="SSF46774">
    <property type="entry name" value="ARID-like"/>
    <property type="match status" value="1"/>
</dbReference>
<protein>
    <submittedName>
        <fullName evidence="9">AT-rich interactive domain-containing protein 5B-like</fullName>
    </submittedName>
</protein>
<feature type="compositionally biased region" description="Basic and acidic residues" evidence="7">
    <location>
        <begin position="322"/>
        <end position="331"/>
    </location>
</feature>
<dbReference type="Gene3D" id="2.30.30.490">
    <property type="match status" value="1"/>
</dbReference>
<dbReference type="SMART" id="SM00501">
    <property type="entry name" value="BRIGHT"/>
    <property type="match status" value="1"/>
</dbReference>
<feature type="compositionally biased region" description="Basic and acidic residues" evidence="7">
    <location>
        <begin position="430"/>
        <end position="442"/>
    </location>
</feature>
<name>A0AAV1P8N3_SCOSC</name>
<sequence length="1118" mass="125250">MESDSLKWVGSPCGSHGPYIFYKAFRFNLDGKRRLVSLGDFFLVRCEPGEPLCIAELQLLWEERSKLQLLSSSKLYFLPEDTPQGRSASHGEDEVIAVTEKVIVRLEDLVKWTVWDPEAWNRGMKALPLNISSDRSGADSSLCYQDSTLNCGLNFKDVLKEKAALGESLTQKQVVVLSYPRYCRYRSVVARLRKQPSSLLSNQVVLALGGIAVFSENLHILYCRDTFEHPTLPHNDSVCDEFAPNLKGRPRKKKVPSPQHCGHGSEANGRRQTPPTSKETEQKGRGTNVKITAHKVSLSKPRGNSSSSDVSDSSEITTLPLSEEKRGRGRGVEYREEEQAFLVSLYKYMKERKTPIDRIPYLGFKQINLWIMFQSAQQLGGYDVITTRRLWKHVYDELGGNPGSTSAATCTRRHYEKLILPYEKFIKGEEDKPLQDKTKEQEAESSTESSNSTLKTKLTDEGKQQAQKPCPEEDNTLKTKDHILSRPDLMEQNPQLKIEPQICLSRLDPLQPSRINRKRQSPTQNDRETQMITQQEENDEVMRKRRYSGHDLTYLATSPLATPKVLNHANSVVDLWQQELVPVKDQDHTGKPRNLQSPTIPDPSNEQAELPRTDNTSLDFTTFLKSSGVNKMIISPAAKKKLLSQVNRTGLLNNNYGQPPLLPRSNLSNCNFEEAAERPVVAAEPSFVVLSRPSVIQQAQSSEAQVQRGRARKIRESTRPPLYSRDHLHYRPPSHSHPEEPQCSSIPLLMPKIPHSSQILPGFPHGSKEPQTQGLTPLRDLNSSARFLQSAASRDLNYPAFTDQGKSSNPTTISDDQPTDLSLPKSLFKPRPQPYISCPNTCSIMYQESTPPFSVAQYSRAYQVPPLTGLLPNIHSPRQDVAVEHYSRATNVSVNGMVSNGAVGDMRKRQRSETDLYNKMIEPTHAGRIDSGSQLAANNICLVRPLNQGRNKRRTQAVSRKEVPSPTPTRRIKTPENSVDRFVEGGAEGAKGRGPASHSLLFNLATPQIYPITLYPAGALAFCQVQDMCRDTLAIDYPHSSPILSSHQNQSLDVLSPLVSPFAIHSLMMQRQLLSHPALYQLPTSFDDLVRHGLYSVNPQPAFSKPQINSVHPSTNLS</sequence>
<keyword evidence="6" id="KW-0539">Nucleus</keyword>
<evidence type="ECO:0000256" key="5">
    <source>
        <dbReference type="ARBA" id="ARBA00023163"/>
    </source>
</evidence>
<keyword evidence="2" id="KW-0805">Transcription regulation</keyword>
<feature type="compositionally biased region" description="Basic and acidic residues" evidence="7">
    <location>
        <begin position="475"/>
        <end position="489"/>
    </location>
</feature>
<feature type="compositionally biased region" description="Basic and acidic residues" evidence="7">
    <location>
        <begin position="714"/>
        <end position="726"/>
    </location>
</feature>
<keyword evidence="5" id="KW-0804">Transcription</keyword>